<keyword evidence="3" id="KW-0597">Phosphoprotein</keyword>
<dbReference type="Gene3D" id="1.20.5.1930">
    <property type="match status" value="1"/>
</dbReference>
<evidence type="ECO:0000256" key="5">
    <source>
        <dbReference type="ARBA" id="ARBA00022741"/>
    </source>
</evidence>
<evidence type="ECO:0000256" key="8">
    <source>
        <dbReference type="ARBA" id="ARBA00023012"/>
    </source>
</evidence>
<feature type="transmembrane region" description="Helical" evidence="10">
    <location>
        <begin position="24"/>
        <end position="41"/>
    </location>
</feature>
<accession>A0ABY8H7B7</accession>
<protein>
    <recommendedName>
        <fullName evidence="2">histidine kinase</fullName>
        <ecNumber evidence="2">2.7.13.3</ecNumber>
    </recommendedName>
</protein>
<dbReference type="Gene3D" id="3.30.565.10">
    <property type="entry name" value="Histidine kinase-like ATPase, C-terminal domain"/>
    <property type="match status" value="1"/>
</dbReference>
<evidence type="ECO:0000256" key="10">
    <source>
        <dbReference type="SAM" id="Phobius"/>
    </source>
</evidence>
<dbReference type="PANTHER" id="PTHR24421">
    <property type="entry name" value="NITRATE/NITRITE SENSOR PROTEIN NARX-RELATED"/>
    <property type="match status" value="1"/>
</dbReference>
<evidence type="ECO:0000313" key="12">
    <source>
        <dbReference type="EMBL" id="WFP17040.1"/>
    </source>
</evidence>
<dbReference type="Pfam" id="PF07730">
    <property type="entry name" value="HisKA_3"/>
    <property type="match status" value="1"/>
</dbReference>
<name>A0ABY8H7B7_9MICC</name>
<keyword evidence="4" id="KW-0808">Transferase</keyword>
<proteinExistence type="predicted"/>
<feature type="transmembrane region" description="Helical" evidence="10">
    <location>
        <begin position="141"/>
        <end position="161"/>
    </location>
</feature>
<evidence type="ECO:0000256" key="4">
    <source>
        <dbReference type="ARBA" id="ARBA00022679"/>
    </source>
</evidence>
<feature type="transmembrane region" description="Helical" evidence="10">
    <location>
        <begin position="53"/>
        <end position="70"/>
    </location>
</feature>
<evidence type="ECO:0000256" key="6">
    <source>
        <dbReference type="ARBA" id="ARBA00022777"/>
    </source>
</evidence>
<feature type="transmembrane region" description="Helical" evidence="10">
    <location>
        <begin position="100"/>
        <end position="129"/>
    </location>
</feature>
<keyword evidence="8" id="KW-0902">Two-component regulatory system</keyword>
<evidence type="ECO:0000256" key="1">
    <source>
        <dbReference type="ARBA" id="ARBA00000085"/>
    </source>
</evidence>
<keyword evidence="7" id="KW-0067">ATP-binding</keyword>
<dbReference type="SUPFAM" id="SSF55874">
    <property type="entry name" value="ATPase domain of HSP90 chaperone/DNA topoisomerase II/histidine kinase"/>
    <property type="match status" value="1"/>
</dbReference>
<feature type="domain" description="Signal transduction histidine kinase subgroup 3 dimerisation and phosphoacceptor" evidence="11">
    <location>
        <begin position="189"/>
        <end position="252"/>
    </location>
</feature>
<dbReference type="EMBL" id="CP121252">
    <property type="protein sequence ID" value="WFP17040.1"/>
    <property type="molecule type" value="Genomic_DNA"/>
</dbReference>
<keyword evidence="6 12" id="KW-0418">Kinase</keyword>
<dbReference type="CDD" id="cd16917">
    <property type="entry name" value="HATPase_UhpB-NarQ-NarX-like"/>
    <property type="match status" value="1"/>
</dbReference>
<organism evidence="12 13">
    <name type="scientific">Citricoccus muralis</name>
    <dbReference type="NCBI Taxonomy" id="169134"/>
    <lineage>
        <taxon>Bacteria</taxon>
        <taxon>Bacillati</taxon>
        <taxon>Actinomycetota</taxon>
        <taxon>Actinomycetes</taxon>
        <taxon>Micrococcales</taxon>
        <taxon>Micrococcaceae</taxon>
        <taxon>Citricoccus</taxon>
    </lineage>
</organism>
<comment type="catalytic activity">
    <reaction evidence="1">
        <text>ATP + protein L-histidine = ADP + protein N-phospho-L-histidine.</text>
        <dbReference type="EC" id="2.7.13.3"/>
    </reaction>
</comment>
<keyword evidence="13" id="KW-1185">Reference proteome</keyword>
<dbReference type="GO" id="GO:0016301">
    <property type="term" value="F:kinase activity"/>
    <property type="evidence" value="ECO:0007669"/>
    <property type="project" value="UniProtKB-KW"/>
</dbReference>
<dbReference type="InterPro" id="IPR011712">
    <property type="entry name" value="Sig_transdc_His_kin_sub3_dim/P"/>
</dbReference>
<dbReference type="InterPro" id="IPR050482">
    <property type="entry name" value="Sensor_HK_TwoCompSys"/>
</dbReference>
<evidence type="ECO:0000313" key="13">
    <source>
        <dbReference type="Proteomes" id="UP001219037"/>
    </source>
</evidence>
<dbReference type="RefSeq" id="WP_278158279.1">
    <property type="nucleotide sequence ID" value="NZ_CP121252.1"/>
</dbReference>
<sequence length="397" mass="43792">MILKPFRSRNDFAEWNRDTSAGSLSPWITIVLAVFAAVMTTDVLRDRSLEDPVDAFVILTTLITYAAASVVTRRPWTGMIIFLASSVTLAWLVESGVALLLAFAVTLAMIFICGTALLQVTTTVLFTAWPFVVSLLVHDDLSLVHAAAVIGVPVVCIGYAIGRFRRAMVLAEKRNQELEEQKLHIRARERESLARDLHDIVANQLTSMTLVAGSRAHSDRLEDLQEALTEIKGLSREALIELRKLLDVLRTNESPAGPGDGSRLDFQGIESGLQHVVTRLEEFDFTVELTSNLSQKSPLSASTVDAILRILQECSTNAMKYARSSSTIQVYLERDKEKVSLSFTSALPQHIRTRRRSLELSSGQGLLGIRERVALLGGEASIGPVHERWVVEASFPV</sequence>
<keyword evidence="10" id="KW-0812">Transmembrane</keyword>
<gene>
    <name evidence="12" type="ORF">P8192_02635</name>
</gene>
<reference evidence="12 13" key="1">
    <citation type="submission" date="2023-04" db="EMBL/GenBank/DDBJ databases">
        <title>Funneling lignin-derived compounds into biodiesel using alkali-halophilic Citricoccus sp. P2.</title>
        <authorList>
            <person name="Luo C.-B."/>
        </authorList>
    </citation>
    <scope>NUCLEOTIDE SEQUENCE [LARGE SCALE GENOMIC DNA]</scope>
    <source>
        <strain evidence="12 13">P2</strain>
    </source>
</reference>
<evidence type="ECO:0000256" key="7">
    <source>
        <dbReference type="ARBA" id="ARBA00022840"/>
    </source>
</evidence>
<keyword evidence="10" id="KW-0472">Membrane</keyword>
<keyword evidence="9" id="KW-0175">Coiled coil</keyword>
<evidence type="ECO:0000256" key="3">
    <source>
        <dbReference type="ARBA" id="ARBA00022553"/>
    </source>
</evidence>
<dbReference type="PANTHER" id="PTHR24421:SF10">
    <property type="entry name" value="NITRATE_NITRITE SENSOR PROTEIN NARQ"/>
    <property type="match status" value="1"/>
</dbReference>
<keyword evidence="5" id="KW-0547">Nucleotide-binding</keyword>
<feature type="coiled-coil region" evidence="9">
    <location>
        <begin position="161"/>
        <end position="188"/>
    </location>
</feature>
<dbReference type="InterPro" id="IPR036890">
    <property type="entry name" value="HATPase_C_sf"/>
</dbReference>
<evidence type="ECO:0000256" key="2">
    <source>
        <dbReference type="ARBA" id="ARBA00012438"/>
    </source>
</evidence>
<evidence type="ECO:0000259" key="11">
    <source>
        <dbReference type="Pfam" id="PF07730"/>
    </source>
</evidence>
<dbReference type="EC" id="2.7.13.3" evidence="2"/>
<dbReference type="Proteomes" id="UP001219037">
    <property type="component" value="Chromosome"/>
</dbReference>
<evidence type="ECO:0000256" key="9">
    <source>
        <dbReference type="SAM" id="Coils"/>
    </source>
</evidence>
<keyword evidence="10" id="KW-1133">Transmembrane helix</keyword>